<protein>
    <recommendedName>
        <fullName evidence="1">CCHC-type domain-containing protein</fullName>
    </recommendedName>
</protein>
<dbReference type="GO" id="GO:0008270">
    <property type="term" value="F:zinc ion binding"/>
    <property type="evidence" value="ECO:0007669"/>
    <property type="project" value="InterPro"/>
</dbReference>
<organism evidence="2 3">
    <name type="scientific">Allacma fusca</name>
    <dbReference type="NCBI Taxonomy" id="39272"/>
    <lineage>
        <taxon>Eukaryota</taxon>
        <taxon>Metazoa</taxon>
        <taxon>Ecdysozoa</taxon>
        <taxon>Arthropoda</taxon>
        <taxon>Hexapoda</taxon>
        <taxon>Collembola</taxon>
        <taxon>Symphypleona</taxon>
        <taxon>Sminthuridae</taxon>
        <taxon>Allacma</taxon>
    </lineage>
</organism>
<dbReference type="GO" id="GO:0003676">
    <property type="term" value="F:nucleic acid binding"/>
    <property type="evidence" value="ECO:0007669"/>
    <property type="project" value="InterPro"/>
</dbReference>
<dbReference type="OrthoDB" id="6780450at2759"/>
<comment type="caution">
    <text evidence="2">The sequence shown here is derived from an EMBL/GenBank/DDBJ whole genome shotgun (WGS) entry which is preliminary data.</text>
</comment>
<reference evidence="2" key="1">
    <citation type="submission" date="2021-06" db="EMBL/GenBank/DDBJ databases">
        <authorList>
            <person name="Hodson N. C."/>
            <person name="Mongue J. A."/>
            <person name="Jaron S. K."/>
        </authorList>
    </citation>
    <scope>NUCLEOTIDE SEQUENCE</scope>
</reference>
<gene>
    <name evidence="2" type="ORF">AFUS01_LOCUS12961</name>
</gene>
<dbReference type="EMBL" id="CAJVCH010103621">
    <property type="protein sequence ID" value="CAG7723906.1"/>
    <property type="molecule type" value="Genomic_DNA"/>
</dbReference>
<feature type="domain" description="CCHC-type" evidence="1">
    <location>
        <begin position="169"/>
        <end position="185"/>
    </location>
</feature>
<name>A0A8J2JTA3_9HEXA</name>
<dbReference type="Proteomes" id="UP000708208">
    <property type="component" value="Unassembled WGS sequence"/>
</dbReference>
<dbReference type="SMART" id="SM00343">
    <property type="entry name" value="ZnF_C2HC"/>
    <property type="match status" value="1"/>
</dbReference>
<evidence type="ECO:0000313" key="2">
    <source>
        <dbReference type="EMBL" id="CAG7723906.1"/>
    </source>
</evidence>
<evidence type="ECO:0000259" key="1">
    <source>
        <dbReference type="SMART" id="SM00343"/>
    </source>
</evidence>
<proteinExistence type="predicted"/>
<keyword evidence="3" id="KW-1185">Reference proteome</keyword>
<dbReference type="InterPro" id="IPR001878">
    <property type="entry name" value="Znf_CCHC"/>
</dbReference>
<sequence length="378" mass="43232">MDNIPNIKKFGFVLEGHSDLKIEDYVDAIIDIVQEVNIDSFGYVRSNLGLWLKTEEAAEHLKVLNSIEVKGRTLQIWQYTNPIRQVKLMHVPPFIPNETLCKELSKYGTIKTSIKTEPLYLPSGRQTAIKSFTRTIGMSFRRDQLLKEKLDITFENEPYSITTQVGKRKCFICRSTRHVSKECPSRIQATITSQSSQEKPTVEPVSKPSYALVAGGSKIHENSYVPFSFNATASNENQDMPLLDFGNNENSHVVMHCDSSESTPRSTPVIKRTLDKSPSFTIKPSKKFQNAPICSRNERKHEDWNFEDWKEIKFSNGRAPKSSKELLKVLQDYAQDQSVTITCDKNDFRDQLFELKNSLRDTHLKHKLTEIMNAIPLA</sequence>
<accession>A0A8J2JTA3</accession>
<dbReference type="AlphaFoldDB" id="A0A8J2JTA3"/>
<evidence type="ECO:0000313" key="3">
    <source>
        <dbReference type="Proteomes" id="UP000708208"/>
    </source>
</evidence>